<dbReference type="EC" id="2.1.1.171" evidence="4"/>
<dbReference type="PROSITE" id="PS00092">
    <property type="entry name" value="N6_MTASE"/>
    <property type="match status" value="1"/>
</dbReference>
<dbReference type="PIRSF" id="PIRSF004553">
    <property type="entry name" value="CHP00095"/>
    <property type="match status" value="1"/>
</dbReference>
<feature type="region of interest" description="Disordered" evidence="3">
    <location>
        <begin position="1"/>
        <end position="21"/>
    </location>
</feature>
<dbReference type="InterPro" id="IPR004398">
    <property type="entry name" value="RNA_MeTrfase_RsmD"/>
</dbReference>
<dbReference type="SUPFAM" id="SSF53335">
    <property type="entry name" value="S-adenosyl-L-methionine-dependent methyltransferases"/>
    <property type="match status" value="1"/>
</dbReference>
<keyword evidence="5" id="KW-1185">Reference proteome</keyword>
<organism evidence="4 5">
    <name type="scientific">Lentibacillus juripiscarius</name>
    <dbReference type="NCBI Taxonomy" id="257446"/>
    <lineage>
        <taxon>Bacteria</taxon>
        <taxon>Bacillati</taxon>
        <taxon>Bacillota</taxon>
        <taxon>Bacilli</taxon>
        <taxon>Bacillales</taxon>
        <taxon>Bacillaceae</taxon>
        <taxon>Lentibacillus</taxon>
    </lineage>
</organism>
<name>A0ABW5V5J1_9BACI</name>
<dbReference type="PANTHER" id="PTHR43542">
    <property type="entry name" value="METHYLTRANSFERASE"/>
    <property type="match status" value="1"/>
</dbReference>
<evidence type="ECO:0000256" key="2">
    <source>
        <dbReference type="ARBA" id="ARBA00022679"/>
    </source>
</evidence>
<dbReference type="PANTHER" id="PTHR43542:SF1">
    <property type="entry name" value="METHYLTRANSFERASE"/>
    <property type="match status" value="1"/>
</dbReference>
<accession>A0ABW5V5J1</accession>
<dbReference type="InterPro" id="IPR029063">
    <property type="entry name" value="SAM-dependent_MTases_sf"/>
</dbReference>
<dbReference type="CDD" id="cd02440">
    <property type="entry name" value="AdoMet_MTases"/>
    <property type="match status" value="1"/>
</dbReference>
<evidence type="ECO:0000256" key="3">
    <source>
        <dbReference type="SAM" id="MobiDB-lite"/>
    </source>
</evidence>
<evidence type="ECO:0000313" key="5">
    <source>
        <dbReference type="Proteomes" id="UP001597502"/>
    </source>
</evidence>
<evidence type="ECO:0000313" key="4">
    <source>
        <dbReference type="EMBL" id="MFD2760558.1"/>
    </source>
</evidence>
<dbReference type="EMBL" id="JBHUNA010000009">
    <property type="protein sequence ID" value="MFD2760558.1"/>
    <property type="molecule type" value="Genomic_DNA"/>
</dbReference>
<dbReference type="RefSeq" id="WP_382392142.1">
    <property type="nucleotide sequence ID" value="NZ_JBHUNA010000009.1"/>
</dbReference>
<dbReference type="InterPro" id="IPR002052">
    <property type="entry name" value="DNA_methylase_N6_adenine_CS"/>
</dbReference>
<dbReference type="NCBIfam" id="TIGR00095">
    <property type="entry name" value="16S rRNA (guanine(966)-N(2))-methyltransferase RsmD"/>
    <property type="match status" value="1"/>
</dbReference>
<evidence type="ECO:0000256" key="1">
    <source>
        <dbReference type="ARBA" id="ARBA00022603"/>
    </source>
</evidence>
<gene>
    <name evidence="4" type="primary">rsmD</name>
    <name evidence="4" type="ORF">ACFSUO_06175</name>
</gene>
<keyword evidence="1 4" id="KW-0489">Methyltransferase</keyword>
<dbReference type="GO" id="GO:0052913">
    <property type="term" value="F:16S rRNA (guanine(966)-N(2))-methyltransferase activity"/>
    <property type="evidence" value="ECO:0007669"/>
    <property type="project" value="UniProtKB-EC"/>
</dbReference>
<reference evidence="5" key="1">
    <citation type="journal article" date="2019" name="Int. J. Syst. Evol. Microbiol.">
        <title>The Global Catalogue of Microorganisms (GCM) 10K type strain sequencing project: providing services to taxonomists for standard genome sequencing and annotation.</title>
        <authorList>
            <consortium name="The Broad Institute Genomics Platform"/>
            <consortium name="The Broad Institute Genome Sequencing Center for Infectious Disease"/>
            <person name="Wu L."/>
            <person name="Ma J."/>
        </authorList>
    </citation>
    <scope>NUCLEOTIDE SEQUENCE [LARGE SCALE GENOMIC DNA]</scope>
    <source>
        <strain evidence="5">TISTR 1535</strain>
    </source>
</reference>
<dbReference type="Gene3D" id="3.40.50.150">
    <property type="entry name" value="Vaccinia Virus protein VP39"/>
    <property type="match status" value="1"/>
</dbReference>
<sequence length="186" mass="20999">MRVVAGAHKGRQLKAVPGKTARPTTDKVKEAIFQILGPYFQNGVCLDLFAGSGALGIEALSRGMEKGIFVDKHPKAIHTIHENIRLLHLEDNVEIFRTEAFRAMNASVKRGLRFDLILLDPPYYKINYMKLLNEVVKLDLLQTNGLIFCEHDADEHLTMADNRYDILKTGVYGETTGITIYKKKQE</sequence>
<proteinExistence type="predicted"/>
<keyword evidence="2 4" id="KW-0808">Transferase</keyword>
<protein>
    <submittedName>
        <fullName evidence="4">16S rRNA (Guanine(966)-N(2))-methyltransferase RsmD</fullName>
        <ecNumber evidence="4">2.1.1.171</ecNumber>
    </submittedName>
</protein>
<dbReference type="Pfam" id="PF03602">
    <property type="entry name" value="Cons_hypoth95"/>
    <property type="match status" value="1"/>
</dbReference>
<dbReference type="Proteomes" id="UP001597502">
    <property type="component" value="Unassembled WGS sequence"/>
</dbReference>
<comment type="caution">
    <text evidence="4">The sequence shown here is derived from an EMBL/GenBank/DDBJ whole genome shotgun (WGS) entry which is preliminary data.</text>
</comment>